<dbReference type="EMBL" id="JACHHV010000022">
    <property type="protein sequence ID" value="MBB5888359.1"/>
    <property type="molecule type" value="Genomic_DNA"/>
</dbReference>
<evidence type="ECO:0000256" key="2">
    <source>
        <dbReference type="PIRSR" id="PIRSR613078-2"/>
    </source>
</evidence>
<dbReference type="EC" id="5.4.2.12" evidence="3"/>
<dbReference type="Gene3D" id="3.40.50.1240">
    <property type="entry name" value="Phosphoglycerate mutase-like"/>
    <property type="match status" value="1"/>
</dbReference>
<dbReference type="GO" id="GO:0004619">
    <property type="term" value="F:phosphoglycerate mutase activity"/>
    <property type="evidence" value="ECO:0007669"/>
    <property type="project" value="UniProtKB-EC"/>
</dbReference>
<protein>
    <submittedName>
        <fullName evidence="3">Putative phosphoglycerate mutase</fullName>
        <ecNumber evidence="3">5.4.2.12</ecNumber>
    </submittedName>
</protein>
<dbReference type="InterPro" id="IPR029033">
    <property type="entry name" value="His_PPase_superfam"/>
</dbReference>
<feature type="active site" description="Tele-phosphohistidine intermediate" evidence="1">
    <location>
        <position position="8"/>
    </location>
</feature>
<feature type="binding site" evidence="2">
    <location>
        <position position="59"/>
    </location>
    <ligand>
        <name>substrate</name>
    </ligand>
</feature>
<proteinExistence type="predicted"/>
<dbReference type="GO" id="GO:0016791">
    <property type="term" value="F:phosphatase activity"/>
    <property type="evidence" value="ECO:0007669"/>
    <property type="project" value="TreeGrafter"/>
</dbReference>
<dbReference type="GO" id="GO:0005737">
    <property type="term" value="C:cytoplasm"/>
    <property type="evidence" value="ECO:0007669"/>
    <property type="project" value="TreeGrafter"/>
</dbReference>
<name>A0A841CAD7_9LACT</name>
<evidence type="ECO:0000313" key="4">
    <source>
        <dbReference type="Proteomes" id="UP000562464"/>
    </source>
</evidence>
<dbReference type="Proteomes" id="UP000562464">
    <property type="component" value="Unassembled WGS sequence"/>
</dbReference>
<dbReference type="PANTHER" id="PTHR48100">
    <property type="entry name" value="BROAD-SPECIFICITY PHOSPHATASE YOR283W-RELATED"/>
    <property type="match status" value="1"/>
</dbReference>
<evidence type="ECO:0000313" key="3">
    <source>
        <dbReference type="EMBL" id="MBB5888359.1"/>
    </source>
</evidence>
<dbReference type="PANTHER" id="PTHR48100:SF9">
    <property type="entry name" value="PHOSPHOGLYCERATE MUTASE 2 PARALOG"/>
    <property type="match status" value="1"/>
</dbReference>
<evidence type="ECO:0000256" key="1">
    <source>
        <dbReference type="PIRSR" id="PIRSR613078-1"/>
    </source>
</evidence>
<sequence length="228" mass="25508">MKIYLVRHGKTMFNTIGRAQGWSDTPLTKQGELCITELGLGFAEKGIKFDRAYSSDSGRTIQTINLILKNSANEGIPYKMDWRIREWCFGSFDGAYDGELFDGLIPRFMAENGITRETRTTKDICEAIYEVDTAGWAETWEALIGRISTGFKEIAEEAEATGAKNIVIVSHGMTIGTFVEFLEPKRERPMGLDNGSVSEINYENGKFSIETVGDMSYCHIGQTILNNK</sequence>
<feature type="binding site" evidence="2">
    <location>
        <begin position="7"/>
        <end position="14"/>
    </location>
    <ligand>
        <name>substrate</name>
    </ligand>
</feature>
<comment type="caution">
    <text evidence="3">The sequence shown here is derived from an EMBL/GenBank/DDBJ whole genome shotgun (WGS) entry which is preliminary data.</text>
</comment>
<feature type="active site" description="Proton donor/acceptor" evidence="1">
    <location>
        <position position="86"/>
    </location>
</feature>
<dbReference type="SUPFAM" id="SSF53254">
    <property type="entry name" value="Phosphoglycerate mutase-like"/>
    <property type="match status" value="1"/>
</dbReference>
<dbReference type="InterPro" id="IPR013078">
    <property type="entry name" value="His_Pase_superF_clade-1"/>
</dbReference>
<organism evidence="3 4">
    <name type="scientific">Lactovum miscens</name>
    <dbReference type="NCBI Taxonomy" id="190387"/>
    <lineage>
        <taxon>Bacteria</taxon>
        <taxon>Bacillati</taxon>
        <taxon>Bacillota</taxon>
        <taxon>Bacilli</taxon>
        <taxon>Lactobacillales</taxon>
        <taxon>Streptococcaceae</taxon>
        <taxon>Lactovum</taxon>
    </lineage>
</organism>
<keyword evidence="3" id="KW-0413">Isomerase</keyword>
<dbReference type="AlphaFoldDB" id="A0A841CAD7"/>
<reference evidence="3 4" key="1">
    <citation type="submission" date="2020-08" db="EMBL/GenBank/DDBJ databases">
        <title>Genomic Encyclopedia of Type Strains, Phase IV (KMG-IV): sequencing the most valuable type-strain genomes for metagenomic binning, comparative biology and taxonomic classification.</title>
        <authorList>
            <person name="Goeker M."/>
        </authorList>
    </citation>
    <scope>NUCLEOTIDE SEQUENCE [LARGE SCALE GENOMIC DNA]</scope>
    <source>
        <strain evidence="3 4">DSM 14925</strain>
    </source>
</reference>
<gene>
    <name evidence="3" type="ORF">HNQ37_001252</name>
</gene>
<dbReference type="CDD" id="cd07067">
    <property type="entry name" value="HP_PGM_like"/>
    <property type="match status" value="1"/>
</dbReference>
<dbReference type="InterPro" id="IPR050275">
    <property type="entry name" value="PGM_Phosphatase"/>
</dbReference>
<keyword evidence="4" id="KW-1185">Reference proteome</keyword>
<dbReference type="Pfam" id="PF00300">
    <property type="entry name" value="His_Phos_1"/>
    <property type="match status" value="1"/>
</dbReference>
<accession>A0A841CAD7</accession>
<dbReference type="SMART" id="SM00855">
    <property type="entry name" value="PGAM"/>
    <property type="match status" value="1"/>
</dbReference>